<dbReference type="PROSITE" id="PS50889">
    <property type="entry name" value="S4"/>
    <property type="match status" value="1"/>
</dbReference>
<dbReference type="InterPro" id="IPR006224">
    <property type="entry name" value="PsdUridine_synth_RluA-like_CS"/>
</dbReference>
<dbReference type="AlphaFoldDB" id="A0A1X6WKM5"/>
<keyword evidence="10" id="KW-1185">Reference proteome</keyword>
<dbReference type="InterPro" id="IPR002942">
    <property type="entry name" value="S4_RNA-bd"/>
</dbReference>
<dbReference type="Pfam" id="PF00849">
    <property type="entry name" value="PseudoU_synth_2"/>
    <property type="match status" value="1"/>
</dbReference>
<keyword evidence="3 6" id="KW-0413">Isomerase</keyword>
<dbReference type="Gene3D" id="3.30.2350.10">
    <property type="entry name" value="Pseudouridine synthase"/>
    <property type="match status" value="1"/>
</dbReference>
<comment type="similarity">
    <text evidence="2 6">Belongs to the pseudouridine synthase RluA family.</text>
</comment>
<evidence type="ECO:0000256" key="2">
    <source>
        <dbReference type="ARBA" id="ARBA00010876"/>
    </source>
</evidence>
<dbReference type="RefSeq" id="WP_086950436.1">
    <property type="nucleotide sequence ID" value="NZ_FWFD01000003.1"/>
</dbReference>
<evidence type="ECO:0000256" key="3">
    <source>
        <dbReference type="ARBA" id="ARBA00023235"/>
    </source>
</evidence>
<dbReference type="InterPro" id="IPR006225">
    <property type="entry name" value="PsdUridine_synth_RluC/D"/>
</dbReference>
<proteinExistence type="inferred from homology"/>
<accession>A0A1X6WKM5</accession>
<dbReference type="InterPro" id="IPR050188">
    <property type="entry name" value="RluA_PseudoU_synthase"/>
</dbReference>
<dbReference type="PANTHER" id="PTHR21600">
    <property type="entry name" value="MITOCHONDRIAL RNA PSEUDOURIDINE SYNTHASE"/>
    <property type="match status" value="1"/>
</dbReference>
<dbReference type="PANTHER" id="PTHR21600:SF44">
    <property type="entry name" value="RIBOSOMAL LARGE SUBUNIT PSEUDOURIDINE SYNTHASE D"/>
    <property type="match status" value="1"/>
</dbReference>
<keyword evidence="5" id="KW-0694">RNA-binding</keyword>
<evidence type="ECO:0000313" key="9">
    <source>
        <dbReference type="EMBL" id="SLM84792.1"/>
    </source>
</evidence>
<reference evidence="10" key="1">
    <citation type="submission" date="2017-02" db="EMBL/GenBank/DDBJ databases">
        <authorList>
            <person name="Dridi B."/>
        </authorList>
    </citation>
    <scope>NUCLEOTIDE SEQUENCE [LARGE SCALE GENOMIC DNA]</scope>
    <source>
        <strain evidence="10">bH819</strain>
    </source>
</reference>
<dbReference type="InterPro" id="IPR036986">
    <property type="entry name" value="S4_RNA-bd_sf"/>
</dbReference>
<feature type="domain" description="RNA-binding S4" evidence="8">
    <location>
        <begin position="33"/>
        <end position="92"/>
    </location>
</feature>
<dbReference type="SMART" id="SM00363">
    <property type="entry name" value="S4"/>
    <property type="match status" value="1"/>
</dbReference>
<sequence length="314" mass="35928">MPKKQKTPKTPRTPKKDNQPVRASHYIIEESIELLPFLIKTLNKMSRNSVKSIMTRGQVTVDGKIVTQHNQELKPGQKVVIQDNKAAIKEIALMGIEIIHEDDDIIVIEKEEGMLSVATQQGYDVTAYSQLKQYVKQENPQNRVYIVHRLDRETSGLMIFAKNEKTKLILQENWKDLVSERLYTALVEGNVKKEKETITSWLTESKAFKIHSCPFDNGGKKAVTHYKKIRDNQNYSLLEVQLDTGRKNQIRVHMAEIGHPVVGDKKYGAKGNPMKRLGLHATTLGFTHPTTGKKMRFTTKVPKKFSLQLKEKKK</sequence>
<dbReference type="SUPFAM" id="SSF55174">
    <property type="entry name" value="Alpha-L RNA-binding motif"/>
    <property type="match status" value="1"/>
</dbReference>
<evidence type="ECO:0000259" key="8">
    <source>
        <dbReference type="SMART" id="SM00363"/>
    </source>
</evidence>
<evidence type="ECO:0000256" key="7">
    <source>
        <dbReference type="SAM" id="MobiDB-lite"/>
    </source>
</evidence>
<dbReference type="EC" id="5.4.99.-" evidence="6"/>
<evidence type="ECO:0000256" key="1">
    <source>
        <dbReference type="ARBA" id="ARBA00000073"/>
    </source>
</evidence>
<feature type="active site" evidence="4">
    <location>
        <position position="151"/>
    </location>
</feature>
<dbReference type="PROSITE" id="PS01129">
    <property type="entry name" value="PSI_RLU"/>
    <property type="match status" value="1"/>
</dbReference>
<feature type="region of interest" description="Disordered" evidence="7">
    <location>
        <begin position="1"/>
        <end position="22"/>
    </location>
</feature>
<name>A0A1X6WKM5_9ENTE</name>
<feature type="compositionally biased region" description="Basic residues" evidence="7">
    <location>
        <begin position="1"/>
        <end position="13"/>
    </location>
</feature>
<comment type="catalytic activity">
    <reaction evidence="1 6">
        <text>a uridine in RNA = a pseudouridine in RNA</text>
        <dbReference type="Rhea" id="RHEA:48348"/>
        <dbReference type="Rhea" id="RHEA-COMP:12068"/>
        <dbReference type="Rhea" id="RHEA-COMP:12069"/>
        <dbReference type="ChEBI" id="CHEBI:65314"/>
        <dbReference type="ChEBI" id="CHEBI:65315"/>
    </reaction>
</comment>
<evidence type="ECO:0000313" key="10">
    <source>
        <dbReference type="Proteomes" id="UP000195918"/>
    </source>
</evidence>
<comment type="function">
    <text evidence="6">Responsible for synthesis of pseudouridine from uracil.</text>
</comment>
<dbReference type="Proteomes" id="UP000195918">
    <property type="component" value="Unassembled WGS sequence"/>
</dbReference>
<organism evidence="9 10">
    <name type="scientific">Vagococcus fluvialis bH819</name>
    <dbReference type="NCBI Taxonomy" id="1255619"/>
    <lineage>
        <taxon>Bacteria</taxon>
        <taxon>Bacillati</taxon>
        <taxon>Bacillota</taxon>
        <taxon>Bacilli</taxon>
        <taxon>Lactobacillales</taxon>
        <taxon>Enterococcaceae</taxon>
        <taxon>Vagococcus</taxon>
    </lineage>
</organism>
<dbReference type="EMBL" id="FWFD01000003">
    <property type="protein sequence ID" value="SLM84792.1"/>
    <property type="molecule type" value="Genomic_DNA"/>
</dbReference>
<gene>
    <name evidence="9" type="ORF">FM121_01770</name>
</gene>
<dbReference type="CDD" id="cd02869">
    <property type="entry name" value="PseudoU_synth_RluA_like"/>
    <property type="match status" value="1"/>
</dbReference>
<evidence type="ECO:0000256" key="5">
    <source>
        <dbReference type="PROSITE-ProRule" id="PRU00182"/>
    </source>
</evidence>
<dbReference type="GO" id="GO:0120159">
    <property type="term" value="F:rRNA pseudouridine synthase activity"/>
    <property type="evidence" value="ECO:0007669"/>
    <property type="project" value="UniProtKB-ARBA"/>
</dbReference>
<dbReference type="InterPro" id="IPR020103">
    <property type="entry name" value="PsdUridine_synth_cat_dom_sf"/>
</dbReference>
<keyword evidence="9" id="KW-0456">Lyase</keyword>
<protein>
    <recommendedName>
        <fullName evidence="6">Pseudouridine synthase</fullName>
        <ecNumber evidence="6">5.4.99.-</ecNumber>
    </recommendedName>
</protein>
<dbReference type="CDD" id="cd00165">
    <property type="entry name" value="S4"/>
    <property type="match status" value="1"/>
</dbReference>
<dbReference type="GO" id="GO:0016829">
    <property type="term" value="F:lyase activity"/>
    <property type="evidence" value="ECO:0007669"/>
    <property type="project" value="UniProtKB-KW"/>
</dbReference>
<dbReference type="Gene3D" id="3.10.290.10">
    <property type="entry name" value="RNA-binding S4 domain"/>
    <property type="match status" value="1"/>
</dbReference>
<dbReference type="GO" id="GO:0000455">
    <property type="term" value="P:enzyme-directed rRNA pseudouridine synthesis"/>
    <property type="evidence" value="ECO:0007669"/>
    <property type="project" value="TreeGrafter"/>
</dbReference>
<dbReference type="InterPro" id="IPR006145">
    <property type="entry name" value="PsdUridine_synth_RsuA/RluA"/>
</dbReference>
<evidence type="ECO:0000256" key="4">
    <source>
        <dbReference type="PIRSR" id="PIRSR606225-1"/>
    </source>
</evidence>
<dbReference type="OrthoDB" id="9807829at2"/>
<dbReference type="NCBIfam" id="TIGR00005">
    <property type="entry name" value="rluA_subfam"/>
    <property type="match status" value="1"/>
</dbReference>
<evidence type="ECO:0000256" key="6">
    <source>
        <dbReference type="RuleBase" id="RU362028"/>
    </source>
</evidence>
<dbReference type="SUPFAM" id="SSF55120">
    <property type="entry name" value="Pseudouridine synthase"/>
    <property type="match status" value="1"/>
</dbReference>
<dbReference type="GO" id="GO:0003723">
    <property type="term" value="F:RNA binding"/>
    <property type="evidence" value="ECO:0007669"/>
    <property type="project" value="UniProtKB-KW"/>
</dbReference>